<dbReference type="Pfam" id="PF01035">
    <property type="entry name" value="DNA_binding_1"/>
    <property type="match status" value="1"/>
</dbReference>
<accession>A0A0X2NPS6</accession>
<dbReference type="EMBL" id="FAUH01000014">
    <property type="protein sequence ID" value="CUU66750.1"/>
    <property type="molecule type" value="Genomic_DNA"/>
</dbReference>
<keyword evidence="1" id="KW-0227">DNA damage</keyword>
<dbReference type="InterPro" id="IPR014048">
    <property type="entry name" value="MethylDNA_cys_MeTrfase_DNA-bd"/>
</dbReference>
<dbReference type="GO" id="GO:0006281">
    <property type="term" value="P:DNA repair"/>
    <property type="evidence" value="ECO:0007669"/>
    <property type="project" value="InterPro"/>
</dbReference>
<evidence type="ECO:0000256" key="1">
    <source>
        <dbReference type="ARBA" id="ARBA00022763"/>
    </source>
</evidence>
<evidence type="ECO:0000313" key="3">
    <source>
        <dbReference type="EMBL" id="CUU66750.1"/>
    </source>
</evidence>
<dbReference type="GO" id="GO:0008168">
    <property type="term" value="F:methyltransferase activity"/>
    <property type="evidence" value="ECO:0007669"/>
    <property type="project" value="UniProtKB-KW"/>
</dbReference>
<evidence type="ECO:0000313" key="4">
    <source>
        <dbReference type="Proteomes" id="UP000182498"/>
    </source>
</evidence>
<dbReference type="Gene3D" id="1.10.10.10">
    <property type="entry name" value="Winged helix-like DNA-binding domain superfamily/Winged helix DNA-binding domain"/>
    <property type="match status" value="1"/>
</dbReference>
<dbReference type="InterPro" id="IPR036217">
    <property type="entry name" value="MethylDNA_cys_MeTrfase_DNAb"/>
</dbReference>
<name>A0A0X2NPS6_9CORY</name>
<keyword evidence="3" id="KW-0808">Transferase</keyword>
<proteinExistence type="predicted"/>
<dbReference type="GO" id="GO:0032259">
    <property type="term" value="P:methylation"/>
    <property type="evidence" value="ECO:0007669"/>
    <property type="project" value="UniProtKB-KW"/>
</dbReference>
<keyword evidence="4" id="KW-1185">Reference proteome</keyword>
<gene>
    <name evidence="3" type="ORF">CVAR292_02097</name>
</gene>
<dbReference type="OrthoDB" id="4409267at2"/>
<dbReference type="SUPFAM" id="SSF46767">
    <property type="entry name" value="Methylated DNA-protein cysteine methyltransferase, C-terminal domain"/>
    <property type="match status" value="1"/>
</dbReference>
<dbReference type="Proteomes" id="UP000182498">
    <property type="component" value="Unassembled WGS sequence"/>
</dbReference>
<reference evidence="4" key="1">
    <citation type="submission" date="2015-11" db="EMBL/GenBank/DDBJ databases">
        <authorList>
            <person name="Dugat-Bony E."/>
        </authorList>
    </citation>
    <scope>NUCLEOTIDE SEQUENCE [LARGE SCALE GENOMIC DNA]</scope>
    <source>
        <strain evidence="4">Mu292</strain>
    </source>
</reference>
<feature type="domain" description="Methylated-DNA-[protein]-cysteine S-methyltransferase DNA binding" evidence="2">
    <location>
        <begin position="9"/>
        <end position="52"/>
    </location>
</feature>
<dbReference type="AlphaFoldDB" id="A0A0X2NPS6"/>
<keyword evidence="3" id="KW-0489">Methyltransferase</keyword>
<organism evidence="3 4">
    <name type="scientific">Corynebacterium variabile</name>
    <dbReference type="NCBI Taxonomy" id="1727"/>
    <lineage>
        <taxon>Bacteria</taxon>
        <taxon>Bacillati</taxon>
        <taxon>Actinomycetota</taxon>
        <taxon>Actinomycetes</taxon>
        <taxon>Mycobacteriales</taxon>
        <taxon>Corynebacteriaceae</taxon>
        <taxon>Corynebacterium</taxon>
    </lineage>
</organism>
<protein>
    <submittedName>
        <fullName evidence="3">6-O-methylguanine DNA methyltransferase, DNA binding domain</fullName>
    </submittedName>
</protein>
<dbReference type="InterPro" id="IPR036388">
    <property type="entry name" value="WH-like_DNA-bd_sf"/>
</dbReference>
<dbReference type="RefSeq" id="WP_081465716.1">
    <property type="nucleotide sequence ID" value="NZ_FAUH01000014.1"/>
</dbReference>
<evidence type="ECO:0000259" key="2">
    <source>
        <dbReference type="Pfam" id="PF01035"/>
    </source>
</evidence>
<sequence length="126" mass="13279">MTCLPDSPLEEQVGAVLAVIADGEVTGYGEIARALGIPRGARAVARVMASGGWGWDAACPVIPVGRTRGRAGHRCFIVPEMGEGTDSRSAALARRAVSFTMDRENILIPTSQCLDAGELMERLAEP</sequence>